<reference evidence="2" key="1">
    <citation type="submission" date="2021-03" db="EMBL/GenBank/DDBJ databases">
        <title>Draft genome sequence of rust myrtle Austropuccinia psidii MF-1, a brazilian biotype.</title>
        <authorList>
            <person name="Quecine M.C."/>
            <person name="Pachon D.M.R."/>
            <person name="Bonatelli M.L."/>
            <person name="Correr F.H."/>
            <person name="Franceschini L.M."/>
            <person name="Leite T.F."/>
            <person name="Margarido G.R.A."/>
            <person name="Almeida C.A."/>
            <person name="Ferrarezi J.A."/>
            <person name="Labate C.A."/>
        </authorList>
    </citation>
    <scope>NUCLEOTIDE SEQUENCE</scope>
    <source>
        <strain evidence="2">MF-1</strain>
    </source>
</reference>
<evidence type="ECO:0000313" key="3">
    <source>
        <dbReference type="Proteomes" id="UP000765509"/>
    </source>
</evidence>
<comment type="caution">
    <text evidence="2">The sequence shown here is derived from an EMBL/GenBank/DDBJ whole genome shotgun (WGS) entry which is preliminary data.</text>
</comment>
<dbReference type="AlphaFoldDB" id="A0A9Q3ISM1"/>
<protein>
    <recommendedName>
        <fullName evidence="4">Peptidase A2 domain-containing protein</fullName>
    </recommendedName>
</protein>
<feature type="transmembrane region" description="Helical" evidence="1">
    <location>
        <begin position="72"/>
        <end position="93"/>
    </location>
</feature>
<evidence type="ECO:0000256" key="1">
    <source>
        <dbReference type="SAM" id="Phobius"/>
    </source>
</evidence>
<organism evidence="2 3">
    <name type="scientific">Austropuccinia psidii MF-1</name>
    <dbReference type="NCBI Taxonomy" id="1389203"/>
    <lineage>
        <taxon>Eukaryota</taxon>
        <taxon>Fungi</taxon>
        <taxon>Dikarya</taxon>
        <taxon>Basidiomycota</taxon>
        <taxon>Pucciniomycotina</taxon>
        <taxon>Pucciniomycetes</taxon>
        <taxon>Pucciniales</taxon>
        <taxon>Sphaerophragmiaceae</taxon>
        <taxon>Austropuccinia</taxon>
    </lineage>
</organism>
<proteinExistence type="predicted"/>
<gene>
    <name evidence="2" type="ORF">O181_089083</name>
</gene>
<keyword evidence="1" id="KW-1133">Transmembrane helix</keyword>
<keyword evidence="1" id="KW-0812">Transmembrane</keyword>
<dbReference type="EMBL" id="AVOT02054685">
    <property type="protein sequence ID" value="MBW0549368.1"/>
    <property type="molecule type" value="Genomic_DNA"/>
</dbReference>
<name>A0A9Q3ISM1_9BASI</name>
<accession>A0A9Q3ISM1</accession>
<evidence type="ECO:0008006" key="4">
    <source>
        <dbReference type="Google" id="ProtNLM"/>
    </source>
</evidence>
<keyword evidence="1" id="KW-0472">Membrane</keyword>
<keyword evidence="3" id="KW-1185">Reference proteome</keyword>
<dbReference type="Proteomes" id="UP000765509">
    <property type="component" value="Unassembled WGS sequence"/>
</dbReference>
<sequence>MDLQEGLLSFVLKDIPNPKIHYSFPLKFMEIFIGKEEYPIRELVDTGAELIIIPEDIEIKSSLTTRKLHMKLRLIVIHTNSLVALLVFTPIILDSGEDN</sequence>
<evidence type="ECO:0000313" key="2">
    <source>
        <dbReference type="EMBL" id="MBW0549368.1"/>
    </source>
</evidence>